<gene>
    <name evidence="1" type="ORF">HMPREF2137_08035</name>
</gene>
<comment type="caution">
    <text evidence="1">The sequence shown here is derived from an EMBL/GenBank/DDBJ whole genome shotgun (WGS) entry which is preliminary data.</text>
</comment>
<dbReference type="EMBL" id="JRNN01000070">
    <property type="protein sequence ID" value="KGF34374.1"/>
    <property type="molecule type" value="Genomic_DNA"/>
</dbReference>
<dbReference type="Proteomes" id="UP000029556">
    <property type="component" value="Unassembled WGS sequence"/>
</dbReference>
<evidence type="ECO:0000313" key="2">
    <source>
        <dbReference type="Proteomes" id="UP000029556"/>
    </source>
</evidence>
<dbReference type="OrthoDB" id="306887at2"/>
<accession>A0A096BMJ9</accession>
<sequence>MENQETNEVTRWSKLMFAILNIPGAKVDRVEFLVEALRPHCTDEEIKKAALQRPIDVVSEKLIAKIAGDYIDKEAKRATLISMVADIPGGAAVFVAIPIDLLQYYYHTLIIAQKLAYLYGYPDLMGRDGKMKDSAYDLLTIFLGAMLGSDVANQAVKQVARTISEDMASRLPQVNMPTNVWLPFVKSMSKWVRGKVTRDSLTKRLSKVVPVVGGAVAGYLTYASFKPNAKELQKVMAEDALLFKTCDE</sequence>
<name>A0A096BMJ9_9BACT</name>
<dbReference type="RefSeq" id="WP_036873380.1">
    <property type="nucleotide sequence ID" value="NZ_JRNN01000070.1"/>
</dbReference>
<organism evidence="1 2">
    <name type="scientific">Hoylesella buccalis DNF00853</name>
    <dbReference type="NCBI Taxonomy" id="1401074"/>
    <lineage>
        <taxon>Bacteria</taxon>
        <taxon>Pseudomonadati</taxon>
        <taxon>Bacteroidota</taxon>
        <taxon>Bacteroidia</taxon>
        <taxon>Bacteroidales</taxon>
        <taxon>Prevotellaceae</taxon>
        <taxon>Hoylesella</taxon>
    </lineage>
</organism>
<dbReference type="AlphaFoldDB" id="A0A096BMJ9"/>
<reference evidence="1 2" key="1">
    <citation type="submission" date="2014-07" db="EMBL/GenBank/DDBJ databases">
        <authorList>
            <person name="McCorrison J."/>
            <person name="Sanka R."/>
            <person name="Torralba M."/>
            <person name="Gillis M."/>
            <person name="Haft D.H."/>
            <person name="Methe B."/>
            <person name="Sutton G."/>
            <person name="Nelson K.E."/>
        </authorList>
    </citation>
    <scope>NUCLEOTIDE SEQUENCE [LARGE SCALE GENOMIC DNA]</scope>
    <source>
        <strain evidence="1 2">DNF00853</strain>
    </source>
</reference>
<proteinExistence type="predicted"/>
<protein>
    <recommendedName>
        <fullName evidence="3">EcsC family protein</fullName>
    </recommendedName>
</protein>
<evidence type="ECO:0000313" key="1">
    <source>
        <dbReference type="EMBL" id="KGF34374.1"/>
    </source>
</evidence>
<evidence type="ECO:0008006" key="3">
    <source>
        <dbReference type="Google" id="ProtNLM"/>
    </source>
</evidence>